<dbReference type="Pfam" id="PF01541">
    <property type="entry name" value="GIY-YIG"/>
    <property type="match status" value="1"/>
</dbReference>
<dbReference type="InterPro" id="IPR035901">
    <property type="entry name" value="GIY-YIG_endonuc_sf"/>
</dbReference>
<comment type="similarity">
    <text evidence="1">Belongs to the UPF0213 family.</text>
</comment>
<dbReference type="Gene3D" id="3.40.1440.10">
    <property type="entry name" value="GIY-YIG endonuclease"/>
    <property type="match status" value="1"/>
</dbReference>
<dbReference type="InterPro" id="IPR050190">
    <property type="entry name" value="UPF0213_domain"/>
</dbReference>
<gene>
    <name evidence="3" type="ORF">A2851_04125</name>
</gene>
<dbReference type="SMART" id="SM00465">
    <property type="entry name" value="GIYc"/>
    <property type="match status" value="1"/>
</dbReference>
<protein>
    <recommendedName>
        <fullName evidence="2">GIY-YIG domain-containing protein</fullName>
    </recommendedName>
</protein>
<dbReference type="PROSITE" id="PS50164">
    <property type="entry name" value="GIY_YIG"/>
    <property type="match status" value="1"/>
</dbReference>
<dbReference type="STRING" id="1798480.A2851_04125"/>
<dbReference type="PANTHER" id="PTHR34477:SF1">
    <property type="entry name" value="UPF0213 PROTEIN YHBQ"/>
    <property type="match status" value="1"/>
</dbReference>
<dbReference type="PANTHER" id="PTHR34477">
    <property type="entry name" value="UPF0213 PROTEIN YHBQ"/>
    <property type="match status" value="1"/>
</dbReference>
<dbReference type="AlphaFoldDB" id="A0A1F6CWJ1"/>
<proteinExistence type="inferred from homology"/>
<organism evidence="3 4">
    <name type="scientific">Candidatus Kaiserbacteria bacterium RIFCSPHIGHO2_01_FULL_53_29</name>
    <dbReference type="NCBI Taxonomy" id="1798480"/>
    <lineage>
        <taxon>Bacteria</taxon>
        <taxon>Candidatus Kaiseribacteriota</taxon>
    </lineage>
</organism>
<evidence type="ECO:0000313" key="4">
    <source>
        <dbReference type="Proteomes" id="UP000176863"/>
    </source>
</evidence>
<sequence length="90" mass="10796">MYYVYLLENQDDRSWYIGYSANLKQRVERHQKGDGARTTSRKQNWELIYYEAYKDEQDAKGRERFLKSGSGRKYLKKQLAHHLSSESLTL</sequence>
<dbReference type="SUPFAM" id="SSF82771">
    <property type="entry name" value="GIY-YIG endonuclease"/>
    <property type="match status" value="1"/>
</dbReference>
<evidence type="ECO:0000259" key="2">
    <source>
        <dbReference type="PROSITE" id="PS50164"/>
    </source>
</evidence>
<evidence type="ECO:0000313" key="3">
    <source>
        <dbReference type="EMBL" id="OGG53477.1"/>
    </source>
</evidence>
<dbReference type="EMBL" id="MFKT01000011">
    <property type="protein sequence ID" value="OGG53477.1"/>
    <property type="molecule type" value="Genomic_DNA"/>
</dbReference>
<dbReference type="Proteomes" id="UP000176863">
    <property type="component" value="Unassembled WGS sequence"/>
</dbReference>
<dbReference type="InterPro" id="IPR000305">
    <property type="entry name" value="GIY-YIG_endonuc"/>
</dbReference>
<name>A0A1F6CWJ1_9BACT</name>
<comment type="caution">
    <text evidence="3">The sequence shown here is derived from an EMBL/GenBank/DDBJ whole genome shotgun (WGS) entry which is preliminary data.</text>
</comment>
<accession>A0A1F6CWJ1</accession>
<evidence type="ECO:0000256" key="1">
    <source>
        <dbReference type="ARBA" id="ARBA00007435"/>
    </source>
</evidence>
<reference evidence="3 4" key="1">
    <citation type="journal article" date="2016" name="Nat. Commun.">
        <title>Thousands of microbial genomes shed light on interconnected biogeochemical processes in an aquifer system.</title>
        <authorList>
            <person name="Anantharaman K."/>
            <person name="Brown C.T."/>
            <person name="Hug L.A."/>
            <person name="Sharon I."/>
            <person name="Castelle C.J."/>
            <person name="Probst A.J."/>
            <person name="Thomas B.C."/>
            <person name="Singh A."/>
            <person name="Wilkins M.J."/>
            <person name="Karaoz U."/>
            <person name="Brodie E.L."/>
            <person name="Williams K.H."/>
            <person name="Hubbard S.S."/>
            <person name="Banfield J.F."/>
        </authorList>
    </citation>
    <scope>NUCLEOTIDE SEQUENCE [LARGE SCALE GENOMIC DNA]</scope>
</reference>
<feature type="domain" description="GIY-YIG" evidence="2">
    <location>
        <begin position="1"/>
        <end position="76"/>
    </location>
</feature>